<dbReference type="Proteomes" id="UP001207468">
    <property type="component" value="Unassembled WGS sequence"/>
</dbReference>
<protein>
    <submittedName>
        <fullName evidence="1">Uncharacterized protein</fullName>
    </submittedName>
</protein>
<proteinExistence type="predicted"/>
<reference evidence="1" key="1">
    <citation type="submission" date="2021-03" db="EMBL/GenBank/DDBJ databases">
        <title>Evolutionary priming and transition to the ectomycorrhizal habit in an iconic lineage of mushroom-forming fungi: is preadaptation a requirement?</title>
        <authorList>
            <consortium name="DOE Joint Genome Institute"/>
            <person name="Looney B.P."/>
            <person name="Miyauchi S."/>
            <person name="Morin E."/>
            <person name="Drula E."/>
            <person name="Courty P.E."/>
            <person name="Chicoki N."/>
            <person name="Fauchery L."/>
            <person name="Kohler A."/>
            <person name="Kuo A."/>
            <person name="LaButti K."/>
            <person name="Pangilinan J."/>
            <person name="Lipzen A."/>
            <person name="Riley R."/>
            <person name="Andreopoulos W."/>
            <person name="He G."/>
            <person name="Johnson J."/>
            <person name="Barry K.W."/>
            <person name="Grigoriev I.V."/>
            <person name="Nagy L."/>
            <person name="Hibbett D."/>
            <person name="Henrissat B."/>
            <person name="Matheny P.B."/>
            <person name="Labbe J."/>
            <person name="Martin A.F."/>
        </authorList>
    </citation>
    <scope>NUCLEOTIDE SEQUENCE</scope>
    <source>
        <strain evidence="1">BPL698</strain>
    </source>
</reference>
<dbReference type="EMBL" id="JAGFNK010000023">
    <property type="protein sequence ID" value="KAI9511374.1"/>
    <property type="molecule type" value="Genomic_DNA"/>
</dbReference>
<evidence type="ECO:0000313" key="2">
    <source>
        <dbReference type="Proteomes" id="UP001207468"/>
    </source>
</evidence>
<organism evidence="1 2">
    <name type="scientific">Russula earlei</name>
    <dbReference type="NCBI Taxonomy" id="71964"/>
    <lineage>
        <taxon>Eukaryota</taxon>
        <taxon>Fungi</taxon>
        <taxon>Dikarya</taxon>
        <taxon>Basidiomycota</taxon>
        <taxon>Agaricomycotina</taxon>
        <taxon>Agaricomycetes</taxon>
        <taxon>Russulales</taxon>
        <taxon>Russulaceae</taxon>
        <taxon>Russula</taxon>
    </lineage>
</organism>
<name>A0ACC0UJZ0_9AGAM</name>
<sequence length="149" mass="15900">MSGSFNSPVPQLTSAIPVPASVLSAHPNPISTSILSGTISLSTTTIPSSSPLLSSSVPQSVSSSTSTISSPITTTSSRPNAAMRQSLPFSTSHSDLHDHFTFSVFRLSWEIVRVDIEFPESWSAVVLSLVHLHLAITRILSLVLSFFHI</sequence>
<keyword evidence="2" id="KW-1185">Reference proteome</keyword>
<accession>A0ACC0UJZ0</accession>
<evidence type="ECO:0000313" key="1">
    <source>
        <dbReference type="EMBL" id="KAI9511374.1"/>
    </source>
</evidence>
<gene>
    <name evidence="1" type="ORF">F5148DRAFT_360679</name>
</gene>
<comment type="caution">
    <text evidence="1">The sequence shown here is derived from an EMBL/GenBank/DDBJ whole genome shotgun (WGS) entry which is preliminary data.</text>
</comment>